<evidence type="ECO:0000259" key="2">
    <source>
        <dbReference type="Pfam" id="PF18492"/>
    </source>
</evidence>
<protein>
    <recommendedName>
        <fullName evidence="2">ASP external chaperone domain-containing protein</fullName>
    </recommendedName>
</protein>
<dbReference type="PATRIC" id="fig|43658.5.peg.2300"/>
<keyword evidence="4" id="KW-1185">Reference proteome</keyword>
<dbReference type="RefSeq" id="WP_046005002.1">
    <property type="nucleotide sequence ID" value="NZ_JXYA01000022.1"/>
</dbReference>
<proteinExistence type="predicted"/>
<gene>
    <name evidence="3" type="ORF">TW77_10870</name>
</gene>
<accession>A0A0F4QNW5</accession>
<evidence type="ECO:0000313" key="3">
    <source>
        <dbReference type="EMBL" id="KJZ08999.1"/>
    </source>
</evidence>
<name>A0A0F4QNW5_9GAMM</name>
<dbReference type="InterPro" id="IPR040536">
    <property type="entry name" value="ASPCH"/>
</dbReference>
<reference evidence="3 4" key="1">
    <citation type="journal article" date="2015" name="BMC Genomics">
        <title>Genome mining reveals unlocked bioactive potential of marine Gram-negative bacteria.</title>
        <authorList>
            <person name="Machado H."/>
            <person name="Sonnenschein E.C."/>
            <person name="Melchiorsen J."/>
            <person name="Gram L."/>
        </authorList>
    </citation>
    <scope>NUCLEOTIDE SEQUENCE [LARGE SCALE GENOMIC DNA]</scope>
    <source>
        <strain evidence="3 4">S2471</strain>
    </source>
</reference>
<organism evidence="3 4">
    <name type="scientific">Pseudoalteromonas rubra</name>
    <dbReference type="NCBI Taxonomy" id="43658"/>
    <lineage>
        <taxon>Bacteria</taxon>
        <taxon>Pseudomonadati</taxon>
        <taxon>Pseudomonadota</taxon>
        <taxon>Gammaproteobacteria</taxon>
        <taxon>Alteromonadales</taxon>
        <taxon>Pseudoalteromonadaceae</taxon>
        <taxon>Pseudoalteromonas</taxon>
    </lineage>
</organism>
<dbReference type="AlphaFoldDB" id="A0A0F4QNW5"/>
<feature type="signal peptide" evidence="1">
    <location>
        <begin position="1"/>
        <end position="20"/>
    </location>
</feature>
<dbReference type="EMBL" id="JXYA01000022">
    <property type="protein sequence ID" value="KJZ08999.1"/>
    <property type="molecule type" value="Genomic_DNA"/>
</dbReference>
<sequence>MKKRLITTAIFACGISVASASTNEVYEAKPLSASTMQTISLNGKTYQTASANLQAGASLIDAKSGAAYTLTGEVVAELEPVINASEFAKAHDLNLVYVRGSRAIFTANTGADLREFKARIAALSGVLSTQFGIDIEGLEAE</sequence>
<evidence type="ECO:0000313" key="4">
    <source>
        <dbReference type="Proteomes" id="UP000033452"/>
    </source>
</evidence>
<feature type="domain" description="ASP external chaperone" evidence="2">
    <location>
        <begin position="47"/>
        <end position="122"/>
    </location>
</feature>
<dbReference type="OrthoDB" id="6307498at2"/>
<feature type="chain" id="PRO_5002475772" description="ASP external chaperone domain-containing protein" evidence="1">
    <location>
        <begin position="21"/>
        <end position="141"/>
    </location>
</feature>
<dbReference type="Proteomes" id="UP000033452">
    <property type="component" value="Unassembled WGS sequence"/>
</dbReference>
<keyword evidence="1" id="KW-0732">Signal</keyword>
<evidence type="ECO:0000256" key="1">
    <source>
        <dbReference type="SAM" id="SignalP"/>
    </source>
</evidence>
<comment type="caution">
    <text evidence="3">The sequence shown here is derived from an EMBL/GenBank/DDBJ whole genome shotgun (WGS) entry which is preliminary data.</text>
</comment>
<dbReference type="Pfam" id="PF18492">
    <property type="entry name" value="ORF_2_N"/>
    <property type="match status" value="1"/>
</dbReference>